<dbReference type="EMBL" id="CP035758">
    <property type="protein sequence ID" value="QBD79367.1"/>
    <property type="molecule type" value="Genomic_DNA"/>
</dbReference>
<organism evidence="5 6">
    <name type="scientific">Ktedonosporobacter rubrisoli</name>
    <dbReference type="NCBI Taxonomy" id="2509675"/>
    <lineage>
        <taxon>Bacteria</taxon>
        <taxon>Bacillati</taxon>
        <taxon>Chloroflexota</taxon>
        <taxon>Ktedonobacteria</taxon>
        <taxon>Ktedonobacterales</taxon>
        <taxon>Ktedonosporobacteraceae</taxon>
        <taxon>Ktedonosporobacter</taxon>
    </lineage>
</organism>
<feature type="compositionally biased region" description="Polar residues" evidence="3">
    <location>
        <begin position="18"/>
        <end position="39"/>
    </location>
</feature>
<dbReference type="PANTHER" id="PTHR32089">
    <property type="entry name" value="METHYL-ACCEPTING CHEMOTAXIS PROTEIN MCPB"/>
    <property type="match status" value="1"/>
</dbReference>
<evidence type="ECO:0000256" key="3">
    <source>
        <dbReference type="SAM" id="MobiDB-lite"/>
    </source>
</evidence>
<dbReference type="InterPro" id="IPR003018">
    <property type="entry name" value="GAF"/>
</dbReference>
<dbReference type="OrthoDB" id="138587at2"/>
<dbReference type="KEGG" id="kbs:EPA93_26620"/>
<protein>
    <submittedName>
        <fullName evidence="5">GAF domain-containing protein</fullName>
    </submittedName>
</protein>
<dbReference type="Gene3D" id="1.10.287.950">
    <property type="entry name" value="Methyl-accepting chemotaxis protein"/>
    <property type="match status" value="1"/>
</dbReference>
<keyword evidence="6" id="KW-1185">Reference proteome</keyword>
<dbReference type="SUPFAM" id="SSF55781">
    <property type="entry name" value="GAF domain-like"/>
    <property type="match status" value="1"/>
</dbReference>
<name>A0A4P6JUP6_KTERU</name>
<dbReference type="InterPro" id="IPR029016">
    <property type="entry name" value="GAF-like_dom_sf"/>
</dbReference>
<keyword evidence="1 2" id="KW-0807">Transducer</keyword>
<dbReference type="InterPro" id="IPR004089">
    <property type="entry name" value="MCPsignal_dom"/>
</dbReference>
<evidence type="ECO:0000313" key="6">
    <source>
        <dbReference type="Proteomes" id="UP000290365"/>
    </source>
</evidence>
<reference evidence="5 6" key="1">
    <citation type="submission" date="2019-01" db="EMBL/GenBank/DDBJ databases">
        <title>Ktedonosporobacter rubrisoli SCAWS-G2.</title>
        <authorList>
            <person name="Huang Y."/>
            <person name="Yan B."/>
        </authorList>
    </citation>
    <scope>NUCLEOTIDE SEQUENCE [LARGE SCALE GENOMIC DNA]</scope>
    <source>
        <strain evidence="5 6">SCAWS-G2</strain>
    </source>
</reference>
<dbReference type="RefSeq" id="WP_129890420.1">
    <property type="nucleotide sequence ID" value="NZ_CP035758.1"/>
</dbReference>
<dbReference type="GO" id="GO:0007165">
    <property type="term" value="P:signal transduction"/>
    <property type="evidence" value="ECO:0007669"/>
    <property type="project" value="UniProtKB-KW"/>
</dbReference>
<dbReference type="AlphaFoldDB" id="A0A4P6JUP6"/>
<dbReference type="Pfam" id="PF00015">
    <property type="entry name" value="MCPsignal"/>
    <property type="match status" value="1"/>
</dbReference>
<evidence type="ECO:0000313" key="5">
    <source>
        <dbReference type="EMBL" id="QBD79367.1"/>
    </source>
</evidence>
<dbReference type="Gene3D" id="3.30.450.40">
    <property type="match status" value="1"/>
</dbReference>
<dbReference type="SMART" id="SM00065">
    <property type="entry name" value="GAF"/>
    <property type="match status" value="1"/>
</dbReference>
<dbReference type="PROSITE" id="PS50111">
    <property type="entry name" value="CHEMOTAXIS_TRANSDUC_2"/>
    <property type="match status" value="1"/>
</dbReference>
<dbReference type="PANTHER" id="PTHR32089:SF114">
    <property type="entry name" value="METHYL-ACCEPTING CHEMOTAXIS PROTEIN MCPB"/>
    <property type="match status" value="1"/>
</dbReference>
<dbReference type="GO" id="GO:0016020">
    <property type="term" value="C:membrane"/>
    <property type="evidence" value="ECO:0007669"/>
    <property type="project" value="InterPro"/>
</dbReference>
<gene>
    <name evidence="5" type="ORF">EPA93_26620</name>
</gene>
<evidence type="ECO:0000259" key="4">
    <source>
        <dbReference type="PROSITE" id="PS50111"/>
    </source>
</evidence>
<dbReference type="Proteomes" id="UP000290365">
    <property type="component" value="Chromosome"/>
</dbReference>
<dbReference type="SMART" id="SM00283">
    <property type="entry name" value="MA"/>
    <property type="match status" value="1"/>
</dbReference>
<feature type="region of interest" description="Disordered" evidence="3">
    <location>
        <begin position="1"/>
        <end position="39"/>
    </location>
</feature>
<sequence>MAERKPQSTFVPLRIRLRTSSQEAQTETGHAPDNNSQNVIESPQARSLDAQQRHTRHIKELLRLNNLLRADLRLEEVLQQIAASITVCTGFRALGIHLVDEKEQRIAPVAYVGLSAEQEQELQARLQPSPVHEVLEVIMRPEYRISQSYFISHEHGNVFEDGGQVRILPLESYKPGGWHPDDMLFVPLLSPREQRVVGLFSLDDPEDGNIPTEESIETVELFANQAAIAIDNARIFTESEEERIALENGIAQLRDDVQRLQRGDLRIRMRSTHPKLQPIVDALNVMIEEVSSIVGSMQLVTQAVDEHAHSMQRSSELLVHSTSQQEQQVHQISEVIDNLASRMHQVSERAALLSKTAVEAVDVTMEAQGAVDRAVDGMGMVREATMQSARTMKSLSESGQGINETVLAITDLTVRMHHLALNAAIEATRAGEPGQGFAVIAQELRTLAAHSGEASRKVGAYIRTIQHETTVVSQSVEQNTQQVVMQTELVTQTGVALEAVSIITEQLSNLIQGICTTAENQEQGSQLVVNSVQEILRMTGDVTHNMREMQQSLSHLVHLTDSLRSRMAVFRLEKR</sequence>
<proteinExistence type="predicted"/>
<evidence type="ECO:0000256" key="1">
    <source>
        <dbReference type="ARBA" id="ARBA00023224"/>
    </source>
</evidence>
<dbReference type="SUPFAM" id="SSF58104">
    <property type="entry name" value="Methyl-accepting chemotaxis protein (MCP) signaling domain"/>
    <property type="match status" value="1"/>
</dbReference>
<evidence type="ECO:0000256" key="2">
    <source>
        <dbReference type="PROSITE-ProRule" id="PRU00284"/>
    </source>
</evidence>
<feature type="domain" description="Methyl-accepting transducer" evidence="4">
    <location>
        <begin position="300"/>
        <end position="536"/>
    </location>
</feature>
<dbReference type="Pfam" id="PF13185">
    <property type="entry name" value="GAF_2"/>
    <property type="match status" value="1"/>
</dbReference>
<accession>A0A4P6JUP6</accession>